<accession>A0A9W8CIG8</accession>
<dbReference type="GO" id="GO:0060255">
    <property type="term" value="P:regulation of macromolecule metabolic process"/>
    <property type="evidence" value="ECO:0007669"/>
    <property type="project" value="UniProtKB-ARBA"/>
</dbReference>
<sequence length="426" mass="48025">MPGSFPRKQKLRTRRAMAAKAPSEKIDQGTTHHQSFSRSRRPLVTDNKARTGGLLRDRTNELVRHYTMPSNGLGASSNAYSRWRSTSQSSSQTESEVLSEFLSLNTTDDPSQSISFDSQSAISIDDSLPEIDRASPRMDDAQAGRKAVGMSKSELWIAQLRKKIEQSLQVTVPAKSVATPAYDLICKDEGELERRIERERQKKSTTRISLPADADSVISSAFKAGFSREINNTPVTAQDIVTLKPGTWLNDEVINYYMQLIISRAEKTSGLPRVHAFNTFFFSTLRDSGYMRVRRWTRKTKLFEKDLAIVPVHLGVHWCCAAIDFRKKTIAYYDALLGDNEECLQLLMQYLHEESKDKVGCELDASEWSMVCAKDIPRQKNGYDCGVFAITFAEYLARDAPLVFSQSHCPTLRRKIIYEIASGALL</sequence>
<keyword evidence="3" id="KW-0378">Hydrolase</keyword>
<keyword evidence="2" id="KW-0645">Protease</keyword>
<keyword evidence="4" id="KW-0788">Thiol protease</keyword>
<dbReference type="Proteomes" id="UP001145021">
    <property type="component" value="Unassembled WGS sequence"/>
</dbReference>
<dbReference type="GO" id="GO:0005634">
    <property type="term" value="C:nucleus"/>
    <property type="evidence" value="ECO:0007669"/>
    <property type="project" value="TreeGrafter"/>
</dbReference>
<gene>
    <name evidence="7" type="ORF">LPJ64_004554</name>
</gene>
<dbReference type="InterPro" id="IPR003653">
    <property type="entry name" value="Peptidase_C48_C"/>
</dbReference>
<dbReference type="GO" id="GO:0006508">
    <property type="term" value="P:proteolysis"/>
    <property type="evidence" value="ECO:0007669"/>
    <property type="project" value="UniProtKB-KW"/>
</dbReference>
<dbReference type="GO" id="GO:0080090">
    <property type="term" value="P:regulation of primary metabolic process"/>
    <property type="evidence" value="ECO:0007669"/>
    <property type="project" value="UniProtKB-ARBA"/>
</dbReference>
<reference evidence="7" key="1">
    <citation type="submission" date="2022-07" db="EMBL/GenBank/DDBJ databases">
        <title>Phylogenomic reconstructions and comparative analyses of Kickxellomycotina fungi.</title>
        <authorList>
            <person name="Reynolds N.K."/>
            <person name="Stajich J.E."/>
            <person name="Barry K."/>
            <person name="Grigoriev I.V."/>
            <person name="Crous P."/>
            <person name="Smith M.E."/>
        </authorList>
    </citation>
    <scope>NUCLEOTIDE SEQUENCE</scope>
    <source>
        <strain evidence="7">NBRC 105413</strain>
    </source>
</reference>
<protein>
    <recommendedName>
        <fullName evidence="6">Ubiquitin-like protease family profile domain-containing protein</fullName>
    </recommendedName>
</protein>
<evidence type="ECO:0000313" key="8">
    <source>
        <dbReference type="Proteomes" id="UP001145021"/>
    </source>
</evidence>
<dbReference type="InterPro" id="IPR038765">
    <property type="entry name" value="Papain-like_cys_pep_sf"/>
</dbReference>
<organism evidence="7 8">
    <name type="scientific">Coemansia asiatica</name>
    <dbReference type="NCBI Taxonomy" id="1052880"/>
    <lineage>
        <taxon>Eukaryota</taxon>
        <taxon>Fungi</taxon>
        <taxon>Fungi incertae sedis</taxon>
        <taxon>Zoopagomycota</taxon>
        <taxon>Kickxellomycotina</taxon>
        <taxon>Kickxellomycetes</taxon>
        <taxon>Kickxellales</taxon>
        <taxon>Kickxellaceae</taxon>
        <taxon>Coemansia</taxon>
    </lineage>
</organism>
<dbReference type="AlphaFoldDB" id="A0A9W8CIG8"/>
<comment type="similarity">
    <text evidence="1">Belongs to the peptidase C48 family.</text>
</comment>
<evidence type="ECO:0000256" key="1">
    <source>
        <dbReference type="ARBA" id="ARBA00005234"/>
    </source>
</evidence>
<evidence type="ECO:0000256" key="2">
    <source>
        <dbReference type="ARBA" id="ARBA00022670"/>
    </source>
</evidence>
<dbReference type="Pfam" id="PF02902">
    <property type="entry name" value="Peptidase_C48"/>
    <property type="match status" value="1"/>
</dbReference>
<dbReference type="PANTHER" id="PTHR12606:SF141">
    <property type="entry name" value="GH15225P-RELATED"/>
    <property type="match status" value="1"/>
</dbReference>
<evidence type="ECO:0000256" key="5">
    <source>
        <dbReference type="SAM" id="MobiDB-lite"/>
    </source>
</evidence>
<evidence type="ECO:0000313" key="7">
    <source>
        <dbReference type="EMBL" id="KAJ1643703.1"/>
    </source>
</evidence>
<keyword evidence="8" id="KW-1185">Reference proteome</keyword>
<dbReference type="Gene3D" id="3.40.395.10">
    <property type="entry name" value="Adenoviral Proteinase, Chain A"/>
    <property type="match status" value="1"/>
</dbReference>
<dbReference type="SUPFAM" id="SSF54001">
    <property type="entry name" value="Cysteine proteinases"/>
    <property type="match status" value="1"/>
</dbReference>
<proteinExistence type="inferred from homology"/>
<evidence type="ECO:0000256" key="4">
    <source>
        <dbReference type="ARBA" id="ARBA00022807"/>
    </source>
</evidence>
<name>A0A9W8CIG8_9FUNG</name>
<evidence type="ECO:0000256" key="3">
    <source>
        <dbReference type="ARBA" id="ARBA00022801"/>
    </source>
</evidence>
<dbReference type="PANTHER" id="PTHR12606">
    <property type="entry name" value="SENTRIN/SUMO-SPECIFIC PROTEASE"/>
    <property type="match status" value="1"/>
</dbReference>
<evidence type="ECO:0000259" key="6">
    <source>
        <dbReference type="PROSITE" id="PS50600"/>
    </source>
</evidence>
<dbReference type="EMBL" id="JANBOH010000229">
    <property type="protein sequence ID" value="KAJ1643703.1"/>
    <property type="molecule type" value="Genomic_DNA"/>
</dbReference>
<dbReference type="PROSITE" id="PS50600">
    <property type="entry name" value="ULP_PROTEASE"/>
    <property type="match status" value="1"/>
</dbReference>
<dbReference type="GO" id="GO:0016926">
    <property type="term" value="P:protein desumoylation"/>
    <property type="evidence" value="ECO:0007669"/>
    <property type="project" value="TreeGrafter"/>
</dbReference>
<comment type="caution">
    <text evidence="7">The sequence shown here is derived from an EMBL/GenBank/DDBJ whole genome shotgun (WGS) entry which is preliminary data.</text>
</comment>
<feature type="region of interest" description="Disordered" evidence="5">
    <location>
        <begin position="1"/>
        <end position="41"/>
    </location>
</feature>
<dbReference type="FunFam" id="3.40.395.10:FF:000001">
    <property type="entry name" value="Sentrin-specific protease 1"/>
    <property type="match status" value="1"/>
</dbReference>
<feature type="domain" description="Ubiquitin-like protease family profile" evidence="6">
    <location>
        <begin position="233"/>
        <end position="396"/>
    </location>
</feature>
<feature type="compositionally biased region" description="Basic residues" evidence="5">
    <location>
        <begin position="7"/>
        <end position="17"/>
    </location>
</feature>
<feature type="compositionally biased region" description="Polar residues" evidence="5">
    <location>
        <begin position="28"/>
        <end position="37"/>
    </location>
</feature>
<dbReference type="GO" id="GO:0016929">
    <property type="term" value="F:deSUMOylase activity"/>
    <property type="evidence" value="ECO:0007669"/>
    <property type="project" value="TreeGrafter"/>
</dbReference>